<accession>A0A3R6YS02</accession>
<proteinExistence type="predicted"/>
<protein>
    <submittedName>
        <fullName evidence="1">Uncharacterized protein</fullName>
    </submittedName>
</protein>
<dbReference type="EMBL" id="QUSY01002398">
    <property type="protein sequence ID" value="RHY21363.1"/>
    <property type="molecule type" value="Genomic_DNA"/>
</dbReference>
<sequence>MIKGKSHAKHTTQTRLQHRSFSFTYTNFVEFIVWTMENTAVKVGTMTGYRLGMRYYYKWSVWPYRLSMKAP</sequence>
<name>A0A3R6YS02_9STRA</name>
<gene>
    <name evidence="1" type="ORF">DYB32_009831</name>
</gene>
<keyword evidence="2" id="KW-1185">Reference proteome</keyword>
<dbReference type="AlphaFoldDB" id="A0A3R6YS02"/>
<dbReference type="Proteomes" id="UP000285060">
    <property type="component" value="Unassembled WGS sequence"/>
</dbReference>
<reference evidence="1 2" key="1">
    <citation type="submission" date="2018-08" db="EMBL/GenBank/DDBJ databases">
        <title>Aphanomyces genome sequencing and annotation.</title>
        <authorList>
            <person name="Minardi D."/>
            <person name="Oidtmann B."/>
            <person name="Van Der Giezen M."/>
            <person name="Studholme D.J."/>
        </authorList>
    </citation>
    <scope>NUCLEOTIDE SEQUENCE [LARGE SCALE GENOMIC DNA]</scope>
    <source>
        <strain evidence="1 2">NJM0002</strain>
    </source>
</reference>
<comment type="caution">
    <text evidence="1">The sequence shown here is derived from an EMBL/GenBank/DDBJ whole genome shotgun (WGS) entry which is preliminary data.</text>
</comment>
<evidence type="ECO:0000313" key="2">
    <source>
        <dbReference type="Proteomes" id="UP000285060"/>
    </source>
</evidence>
<evidence type="ECO:0000313" key="1">
    <source>
        <dbReference type="EMBL" id="RHY21363.1"/>
    </source>
</evidence>
<organism evidence="1 2">
    <name type="scientific">Aphanomyces invadans</name>
    <dbReference type="NCBI Taxonomy" id="157072"/>
    <lineage>
        <taxon>Eukaryota</taxon>
        <taxon>Sar</taxon>
        <taxon>Stramenopiles</taxon>
        <taxon>Oomycota</taxon>
        <taxon>Saprolegniomycetes</taxon>
        <taxon>Saprolegniales</taxon>
        <taxon>Verrucalvaceae</taxon>
        <taxon>Aphanomyces</taxon>
    </lineage>
</organism>